<name>A0AAV3NWV3_LITER</name>
<dbReference type="PANTHER" id="PTHR48475:SF2">
    <property type="entry name" value="RIBONUCLEASE H"/>
    <property type="match status" value="1"/>
</dbReference>
<evidence type="ECO:0000259" key="1">
    <source>
        <dbReference type="Pfam" id="PF13456"/>
    </source>
</evidence>
<dbReference type="InterPro" id="IPR036397">
    <property type="entry name" value="RNaseH_sf"/>
</dbReference>
<dbReference type="Proteomes" id="UP001454036">
    <property type="component" value="Unassembled WGS sequence"/>
</dbReference>
<dbReference type="Pfam" id="PF17919">
    <property type="entry name" value="RT_RNaseH_2"/>
    <property type="match status" value="1"/>
</dbReference>
<gene>
    <name evidence="3" type="ORF">LIER_04427</name>
</gene>
<dbReference type="InterPro" id="IPR043502">
    <property type="entry name" value="DNA/RNA_pol_sf"/>
</dbReference>
<evidence type="ECO:0008006" key="5">
    <source>
        <dbReference type="Google" id="ProtNLM"/>
    </source>
</evidence>
<dbReference type="SUPFAM" id="SSF56672">
    <property type="entry name" value="DNA/RNA polymerases"/>
    <property type="match status" value="1"/>
</dbReference>
<evidence type="ECO:0000313" key="3">
    <source>
        <dbReference type="EMBL" id="GAA0143835.1"/>
    </source>
</evidence>
<dbReference type="InterPro" id="IPR043128">
    <property type="entry name" value="Rev_trsase/Diguanyl_cyclase"/>
</dbReference>
<feature type="domain" description="RNase H type-1" evidence="1">
    <location>
        <begin position="171"/>
        <end position="250"/>
    </location>
</feature>
<dbReference type="AlphaFoldDB" id="A0AAV3NWV3"/>
<organism evidence="3 4">
    <name type="scientific">Lithospermum erythrorhizon</name>
    <name type="common">Purple gromwell</name>
    <name type="synonym">Lithospermum officinale var. erythrorhizon</name>
    <dbReference type="NCBI Taxonomy" id="34254"/>
    <lineage>
        <taxon>Eukaryota</taxon>
        <taxon>Viridiplantae</taxon>
        <taxon>Streptophyta</taxon>
        <taxon>Embryophyta</taxon>
        <taxon>Tracheophyta</taxon>
        <taxon>Spermatophyta</taxon>
        <taxon>Magnoliopsida</taxon>
        <taxon>eudicotyledons</taxon>
        <taxon>Gunneridae</taxon>
        <taxon>Pentapetalae</taxon>
        <taxon>asterids</taxon>
        <taxon>lamiids</taxon>
        <taxon>Boraginales</taxon>
        <taxon>Boraginaceae</taxon>
        <taxon>Boraginoideae</taxon>
        <taxon>Lithospermeae</taxon>
        <taxon>Lithospermum</taxon>
    </lineage>
</organism>
<dbReference type="Pfam" id="PF13456">
    <property type="entry name" value="RVT_3"/>
    <property type="match status" value="1"/>
</dbReference>
<keyword evidence="4" id="KW-1185">Reference proteome</keyword>
<dbReference type="Gene3D" id="3.30.420.10">
    <property type="entry name" value="Ribonuclease H-like superfamily/Ribonuclease H"/>
    <property type="match status" value="2"/>
</dbReference>
<proteinExistence type="predicted"/>
<dbReference type="SUPFAM" id="SSF53098">
    <property type="entry name" value="Ribonuclease H-like"/>
    <property type="match status" value="1"/>
</dbReference>
<dbReference type="InterPro" id="IPR041577">
    <property type="entry name" value="RT_RNaseH_2"/>
</dbReference>
<dbReference type="InterPro" id="IPR012337">
    <property type="entry name" value="RNaseH-like_sf"/>
</dbReference>
<dbReference type="PANTHER" id="PTHR48475">
    <property type="entry name" value="RIBONUCLEASE H"/>
    <property type="match status" value="1"/>
</dbReference>
<evidence type="ECO:0000259" key="2">
    <source>
        <dbReference type="Pfam" id="PF17919"/>
    </source>
</evidence>
<dbReference type="EMBL" id="BAABME010000567">
    <property type="protein sequence ID" value="GAA0143835.1"/>
    <property type="molecule type" value="Genomic_DNA"/>
</dbReference>
<evidence type="ECO:0000313" key="4">
    <source>
        <dbReference type="Proteomes" id="UP001454036"/>
    </source>
</evidence>
<accession>A0AAV3NWV3</accession>
<reference evidence="3 4" key="1">
    <citation type="submission" date="2024-01" db="EMBL/GenBank/DDBJ databases">
        <title>The complete chloroplast genome sequence of Lithospermum erythrorhizon: insights into the phylogenetic relationship among Boraginaceae species and the maternal lineages of purple gromwells.</title>
        <authorList>
            <person name="Okada T."/>
            <person name="Watanabe K."/>
        </authorList>
    </citation>
    <scope>NUCLEOTIDE SEQUENCE [LARGE SCALE GENOMIC DNA]</scope>
</reference>
<dbReference type="GO" id="GO:0003676">
    <property type="term" value="F:nucleic acid binding"/>
    <property type="evidence" value="ECO:0007669"/>
    <property type="project" value="InterPro"/>
</dbReference>
<dbReference type="GO" id="GO:0004523">
    <property type="term" value="F:RNA-DNA hybrid ribonuclease activity"/>
    <property type="evidence" value="ECO:0007669"/>
    <property type="project" value="InterPro"/>
</dbReference>
<dbReference type="InterPro" id="IPR002156">
    <property type="entry name" value="RNaseH_domain"/>
</dbReference>
<dbReference type="Gene3D" id="3.30.70.270">
    <property type="match status" value="1"/>
</dbReference>
<protein>
    <recommendedName>
        <fullName evidence="5">RNase H type-1 domain-containing protein</fullName>
    </recommendedName>
</protein>
<comment type="caution">
    <text evidence="3">The sequence shown here is derived from an EMBL/GenBank/DDBJ whole genome shotgun (WGS) entry which is preliminary data.</text>
</comment>
<feature type="domain" description="Reverse transcriptase/retrotransposon-derived protein RNase H-like" evidence="2">
    <location>
        <begin position="27"/>
        <end position="108"/>
    </location>
</feature>
<sequence length="405" mass="45352">MTGIDTSVALYQLHVDSMRASSNKFYWNEECSKAFEELKEYLSSPKLLSQPEEGEMLHLYLAVSSGAVSSVLIRDAEGQQRPVYYVSRVLHGAEENYPLIDKFAFALLSGRLTTWAIELSEFNISYVSRTTIKAQALADFMIEYITPTPHIRSGLGSGEPGMEKPEWVMFVDGARNEKGSGAGIIIRGPDGITMEYTLRFTLCTTNNEVENEALIAGLAIVKSLGISRIWVKGDSKLVIDQNEEADHLSRLGTTYYDELTNKIYVEIREKLAHEENSILLVLEEPEDWGNPIARYLVKGQLPGNVTEARKIKYRSFRFHMYNGELYKKSWDGPLLSCVSKEDIPNILVESESKKGAWGDELHVVLWSLRTTPSHATGETPFNLVYGSEAVLPSEVGLPTVGKLRN</sequence>